<dbReference type="GeneID" id="70238707"/>
<feature type="compositionally biased region" description="Polar residues" evidence="1">
    <location>
        <begin position="300"/>
        <end position="310"/>
    </location>
</feature>
<accession>A0A9P8T0D9</accession>
<dbReference type="EMBL" id="JAEUBE010000487">
    <property type="protein sequence ID" value="KAH3661336.1"/>
    <property type="molecule type" value="Genomic_DNA"/>
</dbReference>
<feature type="compositionally biased region" description="Basic and acidic residues" evidence="1">
    <location>
        <begin position="223"/>
        <end position="255"/>
    </location>
</feature>
<dbReference type="OrthoDB" id="4067583at2759"/>
<sequence length="439" mass="48733">MSERSSVYSEMPLQKLTVTNPDIHRESPRDGSPHSGSSVHSSSPLLPRSSGSETWNKRVSNMSNVPGNRSSVFSEYSGVVQHVDIDTVKFVVDQDSDSVSVPSDRLSEVKKVKSVKLQHSSGAKDLTDYLRDTSPVMEESDKESIKVARTVPASHPSKPLSSKAVRAPDMEQYTELNFTIPARSPRRPNSGNFRPLDTFERPPQRPSVDSSNSSDRSSGRASGKFDDIMKEFEDLRSKIEAEADSESSVHEERAPRALKQSPAMHKYSPSAATSIRTGAESFHTARSIHDGQEDEMHPLTKQNSGSTLSEDSIFDMNTQNVKLVVAEDGPEDEYEDVEEPDEVPEPVKDSSKKKRAKKTKSKIKPFSYDTLARLLNATDGIVIGQEFANLDIPADEKYLIEQIVDSISRLTANMMLNPNRYKQGCDRLERVLSALEGFD</sequence>
<feature type="region of interest" description="Disordered" evidence="1">
    <location>
        <begin position="117"/>
        <end position="277"/>
    </location>
</feature>
<reference evidence="2" key="2">
    <citation type="submission" date="2021-01" db="EMBL/GenBank/DDBJ databases">
        <authorList>
            <person name="Schikora-Tamarit M.A."/>
        </authorList>
    </citation>
    <scope>NUCLEOTIDE SEQUENCE</scope>
    <source>
        <strain evidence="2">CBS6075</strain>
    </source>
</reference>
<feature type="region of interest" description="Disordered" evidence="1">
    <location>
        <begin position="329"/>
        <end position="359"/>
    </location>
</feature>
<gene>
    <name evidence="2" type="ORF">OGAPHI_006743</name>
</gene>
<feature type="compositionally biased region" description="Low complexity" evidence="1">
    <location>
        <begin position="207"/>
        <end position="222"/>
    </location>
</feature>
<organism evidence="2 3">
    <name type="scientific">Ogataea philodendri</name>
    <dbReference type="NCBI Taxonomy" id="1378263"/>
    <lineage>
        <taxon>Eukaryota</taxon>
        <taxon>Fungi</taxon>
        <taxon>Dikarya</taxon>
        <taxon>Ascomycota</taxon>
        <taxon>Saccharomycotina</taxon>
        <taxon>Pichiomycetes</taxon>
        <taxon>Pichiales</taxon>
        <taxon>Pichiaceae</taxon>
        <taxon>Ogataea</taxon>
    </lineage>
</organism>
<protein>
    <recommendedName>
        <fullName evidence="4">Protein NBA1</fullName>
    </recommendedName>
</protein>
<feature type="region of interest" description="Disordered" evidence="1">
    <location>
        <begin position="1"/>
        <end position="71"/>
    </location>
</feature>
<evidence type="ECO:0000256" key="1">
    <source>
        <dbReference type="SAM" id="MobiDB-lite"/>
    </source>
</evidence>
<reference evidence="2" key="1">
    <citation type="journal article" date="2021" name="Open Biol.">
        <title>Shared evolutionary footprints suggest mitochondrial oxidative damage underlies multiple complex I losses in fungi.</title>
        <authorList>
            <person name="Schikora-Tamarit M.A."/>
            <person name="Marcet-Houben M."/>
            <person name="Nosek J."/>
            <person name="Gabaldon T."/>
        </authorList>
    </citation>
    <scope>NUCLEOTIDE SEQUENCE</scope>
    <source>
        <strain evidence="2">CBS6075</strain>
    </source>
</reference>
<dbReference type="AlphaFoldDB" id="A0A9P8T0D9"/>
<dbReference type="Proteomes" id="UP000769157">
    <property type="component" value="Unassembled WGS sequence"/>
</dbReference>
<dbReference type="RefSeq" id="XP_046058460.1">
    <property type="nucleotide sequence ID" value="XM_046208062.1"/>
</dbReference>
<proteinExistence type="predicted"/>
<keyword evidence="3" id="KW-1185">Reference proteome</keyword>
<evidence type="ECO:0000313" key="2">
    <source>
        <dbReference type="EMBL" id="KAH3661336.1"/>
    </source>
</evidence>
<name>A0A9P8T0D9_9ASCO</name>
<feature type="region of interest" description="Disordered" evidence="1">
    <location>
        <begin position="290"/>
        <end position="310"/>
    </location>
</feature>
<comment type="caution">
    <text evidence="2">The sequence shown here is derived from an EMBL/GenBank/DDBJ whole genome shotgun (WGS) entry which is preliminary data.</text>
</comment>
<feature type="compositionally biased region" description="Low complexity" evidence="1">
    <location>
        <begin position="33"/>
        <end position="52"/>
    </location>
</feature>
<feature type="compositionally biased region" description="Basic and acidic residues" evidence="1">
    <location>
        <begin position="22"/>
        <end position="32"/>
    </location>
</feature>
<feature type="compositionally biased region" description="Polar residues" evidence="1">
    <location>
        <begin position="53"/>
        <end position="71"/>
    </location>
</feature>
<evidence type="ECO:0008006" key="4">
    <source>
        <dbReference type="Google" id="ProtNLM"/>
    </source>
</evidence>
<evidence type="ECO:0000313" key="3">
    <source>
        <dbReference type="Proteomes" id="UP000769157"/>
    </source>
</evidence>
<feature type="compositionally biased region" description="Acidic residues" evidence="1">
    <location>
        <begin position="329"/>
        <end position="344"/>
    </location>
</feature>